<dbReference type="InterPro" id="IPR001119">
    <property type="entry name" value="SLH_dom"/>
</dbReference>
<evidence type="ECO:0000313" key="3">
    <source>
        <dbReference type="EMBL" id="WAM33654.1"/>
    </source>
</evidence>
<name>A0ABY7BQF8_9FIRM</name>
<reference evidence="3" key="1">
    <citation type="submission" date="2022-12" db="EMBL/GenBank/DDBJ databases">
        <authorList>
            <person name="Bing R.G."/>
            <person name="Willard D.J."/>
            <person name="Manesh M.J.H."/>
            <person name="Laemthong T."/>
            <person name="Crosby J.R."/>
            <person name="Kelly R.M."/>
        </authorList>
    </citation>
    <scope>NUCLEOTIDE SEQUENCE</scope>
    <source>
        <strain evidence="3">DSM 8990</strain>
    </source>
</reference>
<feature type="region of interest" description="Disordered" evidence="1">
    <location>
        <begin position="256"/>
        <end position="400"/>
    </location>
</feature>
<feature type="compositionally biased region" description="Pro residues" evidence="1">
    <location>
        <begin position="434"/>
        <end position="446"/>
    </location>
</feature>
<feature type="compositionally biased region" description="Pro residues" evidence="1">
    <location>
        <begin position="258"/>
        <end position="390"/>
    </location>
</feature>
<sequence>MKKIKRIVSLGMICAFLLVNIIAYGQSSSYDNCKSYTEEILSRFISAVKDSNAAEEIAALISKFVSGEGKQYLIDAFEKLSSGPGAAQRLKDVLGLDETAIENLLSWMAGYPPSQSNEGQSWFVSLVNGTVSLDVAAGDFVNKLIEIVGDVSKAEYLLKKVRDGIIILSYIGNEYKPIIYDEKENKFYVYDHGVYNLIDLLNTQLTDPIESADNKLAIRDAFQIIVDAVNLVGNEQEKVGAKLVLDSLGLIYTEVIPTPTPTETPAPTPTATPTETPAPTPTATPTETPAPTPTATPTETPAPTPTATPTETPTPTPTATPTETPTPTPTATPTETPAPTPTATPTETPTPTPTATPTETPTPTPTATPTETPTPTPTATPTETPTPTPTATPTLPIGSPIIPGPIVGPVVTPEPTASVTPTPTVAPTETPVSTPVPKPTVTPKPTPEVLTIPEILDRMDETSKSGDIDTFVTLSQQLANKLASEKDANNAVDIFEKVSQTIVNAIDKFSNTNQVKSIIDNAVNIANAFDKVVQNSSLSAVQKTVIYGKTKNELYSIFVKAFAISAVVPKMIESEDSITYSVDSSFVADALSKTSYMSTVAGKIKNAAFKNLINMISGAVPVGIMGDKEANIVIEKDAIEKINGDSKITGVLLTSKNFVIFVPKSAISSDKVVITVSPTTISDAVSQAVAVSISAGDEMLTKVNPSLSIVLILNKKIDKETNYAAYSADTLGTGIVPGNYAKALNSFIVNINRLGSYIYIGNYSKTYKDVDSKAWYFEYVQLVSAKGITEGYLDGTFKPQKNVTRAEFAKMIVQAFQFDVEDQEVTKFKDVKKTDWFYPYVATLYNLGIVNGRSATQFAPNAPITREEMTKIIAMVLLKTGKISNSTEAKYTFTDNDQIAEWAKGYVSTVVENGIMEGRANNAFAPKSNATRAETAAVIMRAFLK</sequence>
<dbReference type="PANTHER" id="PTHR43308:SF5">
    <property type="entry name" value="S-LAYER PROTEIN _ PEPTIDOGLYCAN ENDO-BETA-N-ACETYLGLUCOSAMINIDASE"/>
    <property type="match status" value="1"/>
</dbReference>
<evidence type="ECO:0000259" key="2">
    <source>
        <dbReference type="PROSITE" id="PS51272"/>
    </source>
</evidence>
<evidence type="ECO:0000256" key="1">
    <source>
        <dbReference type="SAM" id="MobiDB-lite"/>
    </source>
</evidence>
<dbReference type="RefSeq" id="WP_052670820.1">
    <property type="nucleotide sequence ID" value="NZ_CP113865.1"/>
</dbReference>
<evidence type="ECO:0000313" key="4">
    <source>
        <dbReference type="Proteomes" id="UP001164909"/>
    </source>
</evidence>
<feature type="compositionally biased region" description="Low complexity" evidence="1">
    <location>
        <begin position="416"/>
        <end position="433"/>
    </location>
</feature>
<dbReference type="Pfam" id="PF00395">
    <property type="entry name" value="SLH"/>
    <property type="match status" value="3"/>
</dbReference>
<dbReference type="PROSITE" id="PS51272">
    <property type="entry name" value="SLH"/>
    <property type="match status" value="3"/>
</dbReference>
<dbReference type="PANTHER" id="PTHR43308">
    <property type="entry name" value="OUTER MEMBRANE PROTEIN ALPHA-RELATED"/>
    <property type="match status" value="1"/>
</dbReference>
<feature type="domain" description="SLH" evidence="2">
    <location>
        <begin position="827"/>
        <end position="887"/>
    </location>
</feature>
<feature type="domain" description="SLH" evidence="2">
    <location>
        <begin position="890"/>
        <end position="945"/>
    </location>
</feature>
<gene>
    <name evidence="3" type="ORF">OTK00_002176</name>
</gene>
<dbReference type="EMBL" id="CP113865">
    <property type="protein sequence ID" value="WAM33654.1"/>
    <property type="molecule type" value="Genomic_DNA"/>
</dbReference>
<dbReference type="Proteomes" id="UP001164909">
    <property type="component" value="Chromosome"/>
</dbReference>
<protein>
    <submittedName>
        <fullName evidence="3">S-layer homology domain-containing protein</fullName>
    </submittedName>
</protein>
<dbReference type="PRINTS" id="PR01217">
    <property type="entry name" value="PRICHEXTENSN"/>
</dbReference>
<dbReference type="InterPro" id="IPR051465">
    <property type="entry name" value="Cell_Envelope_Struct_Comp"/>
</dbReference>
<feature type="compositionally biased region" description="Low complexity" evidence="1">
    <location>
        <begin position="391"/>
        <end position="400"/>
    </location>
</feature>
<organism evidence="3 4">
    <name type="scientific">Caldicellulosiruptor morganii</name>
    <dbReference type="NCBI Taxonomy" id="1387555"/>
    <lineage>
        <taxon>Bacteria</taxon>
        <taxon>Bacillati</taxon>
        <taxon>Bacillota</taxon>
        <taxon>Bacillota incertae sedis</taxon>
        <taxon>Caldicellulosiruptorales</taxon>
        <taxon>Caldicellulosiruptoraceae</taxon>
        <taxon>Caldicellulosiruptor</taxon>
    </lineage>
</organism>
<accession>A0ABY7BQF8</accession>
<feature type="domain" description="SLH" evidence="2">
    <location>
        <begin position="763"/>
        <end position="826"/>
    </location>
</feature>
<feature type="region of interest" description="Disordered" evidence="1">
    <location>
        <begin position="416"/>
        <end position="447"/>
    </location>
</feature>
<keyword evidence="4" id="KW-1185">Reference proteome</keyword>
<proteinExistence type="predicted"/>